<name>A0A853CLW4_9ACTN</name>
<dbReference type="AlphaFoldDB" id="A0A853CLW4"/>
<evidence type="ECO:0000313" key="1">
    <source>
        <dbReference type="EMBL" id="NYJ07522.1"/>
    </source>
</evidence>
<reference evidence="1 2" key="1">
    <citation type="submission" date="2020-07" db="EMBL/GenBank/DDBJ databases">
        <title>Sequencing the genomes of 1000 actinobacteria strains.</title>
        <authorList>
            <person name="Klenk H.-P."/>
        </authorList>
    </citation>
    <scope>NUCLEOTIDE SEQUENCE [LARGE SCALE GENOMIC DNA]</scope>
    <source>
        <strain evidence="1 2">DSM 104001</strain>
    </source>
</reference>
<dbReference type="EMBL" id="JACBZT010000001">
    <property type="protein sequence ID" value="NYJ07522.1"/>
    <property type="molecule type" value="Genomic_DNA"/>
</dbReference>
<dbReference type="Proteomes" id="UP000541969">
    <property type="component" value="Unassembled WGS sequence"/>
</dbReference>
<protein>
    <submittedName>
        <fullName evidence="1">Uncharacterized protein</fullName>
    </submittedName>
</protein>
<organism evidence="1 2">
    <name type="scientific">Petropleomorpha daqingensis</name>
    <dbReference type="NCBI Taxonomy" id="2026353"/>
    <lineage>
        <taxon>Bacteria</taxon>
        <taxon>Bacillati</taxon>
        <taxon>Actinomycetota</taxon>
        <taxon>Actinomycetes</taxon>
        <taxon>Geodermatophilales</taxon>
        <taxon>Geodermatophilaceae</taxon>
        <taxon>Petropleomorpha</taxon>
    </lineage>
</organism>
<sequence length="102" mass="10361">MASHADVPPGDQLRAAVSILSSAAADRQWGGAPVVRVRAGGLQLGDGRGVVDAAAVYQAARGLVGALLDDLVQSTGRDLDDVVGPWLLSLEVREAFAGVDGV</sequence>
<proteinExistence type="predicted"/>
<evidence type="ECO:0000313" key="2">
    <source>
        <dbReference type="Proteomes" id="UP000541969"/>
    </source>
</evidence>
<keyword evidence="2" id="KW-1185">Reference proteome</keyword>
<dbReference type="RefSeq" id="WP_179719435.1">
    <property type="nucleotide sequence ID" value="NZ_JACBZT010000001.1"/>
</dbReference>
<gene>
    <name evidence="1" type="ORF">GGQ55_003800</name>
</gene>
<comment type="caution">
    <text evidence="1">The sequence shown here is derived from an EMBL/GenBank/DDBJ whole genome shotgun (WGS) entry which is preliminary data.</text>
</comment>
<accession>A0A853CLW4</accession>